<proteinExistence type="predicted"/>
<dbReference type="AlphaFoldDB" id="A0AA39XRC1"/>
<evidence type="ECO:0000313" key="1">
    <source>
        <dbReference type="EMBL" id="KAK0638792.1"/>
    </source>
</evidence>
<name>A0AA39XRC1_9PEZI</name>
<dbReference type="Proteomes" id="UP001174936">
    <property type="component" value="Unassembled WGS sequence"/>
</dbReference>
<evidence type="ECO:0000313" key="2">
    <source>
        <dbReference type="Proteomes" id="UP001174936"/>
    </source>
</evidence>
<accession>A0AA39XRC1</accession>
<gene>
    <name evidence="1" type="ORF">B0T16DRAFT_394642</name>
</gene>
<dbReference type="EMBL" id="JAULSV010000007">
    <property type="protein sequence ID" value="KAK0638792.1"/>
    <property type="molecule type" value="Genomic_DNA"/>
</dbReference>
<organism evidence="1 2">
    <name type="scientific">Cercophora newfieldiana</name>
    <dbReference type="NCBI Taxonomy" id="92897"/>
    <lineage>
        <taxon>Eukaryota</taxon>
        <taxon>Fungi</taxon>
        <taxon>Dikarya</taxon>
        <taxon>Ascomycota</taxon>
        <taxon>Pezizomycotina</taxon>
        <taxon>Sordariomycetes</taxon>
        <taxon>Sordariomycetidae</taxon>
        <taxon>Sordariales</taxon>
        <taxon>Lasiosphaeriaceae</taxon>
        <taxon>Cercophora</taxon>
    </lineage>
</organism>
<comment type="caution">
    <text evidence="1">The sequence shown here is derived from an EMBL/GenBank/DDBJ whole genome shotgun (WGS) entry which is preliminary data.</text>
</comment>
<keyword evidence="2" id="KW-1185">Reference proteome</keyword>
<protein>
    <submittedName>
        <fullName evidence="1">Uncharacterized protein</fullName>
    </submittedName>
</protein>
<reference evidence="1" key="1">
    <citation type="submission" date="2023-06" db="EMBL/GenBank/DDBJ databases">
        <title>Genome-scale phylogeny and comparative genomics of the fungal order Sordariales.</title>
        <authorList>
            <consortium name="Lawrence Berkeley National Laboratory"/>
            <person name="Hensen N."/>
            <person name="Bonometti L."/>
            <person name="Westerberg I."/>
            <person name="Brannstrom I.O."/>
            <person name="Guillou S."/>
            <person name="Cros-Aarteil S."/>
            <person name="Calhoun S."/>
            <person name="Haridas S."/>
            <person name="Kuo A."/>
            <person name="Mondo S."/>
            <person name="Pangilinan J."/>
            <person name="Riley R."/>
            <person name="Labutti K."/>
            <person name="Andreopoulos B."/>
            <person name="Lipzen A."/>
            <person name="Chen C."/>
            <person name="Yanf M."/>
            <person name="Daum C."/>
            <person name="Ng V."/>
            <person name="Clum A."/>
            <person name="Steindorff A."/>
            <person name="Ohm R."/>
            <person name="Martin F."/>
            <person name="Silar P."/>
            <person name="Natvig D."/>
            <person name="Lalanne C."/>
            <person name="Gautier V."/>
            <person name="Ament-Velasquez S.L."/>
            <person name="Kruys A."/>
            <person name="Hutchinson M.I."/>
            <person name="Powell A.J."/>
            <person name="Barry K."/>
            <person name="Miller A.N."/>
            <person name="Grigoriev I.V."/>
            <person name="Debuchy R."/>
            <person name="Gladieux P."/>
            <person name="Thoren M.H."/>
            <person name="Johannesson H."/>
        </authorList>
    </citation>
    <scope>NUCLEOTIDE SEQUENCE</scope>
    <source>
        <strain evidence="1">SMH2532-1</strain>
    </source>
</reference>
<sequence>MSLLTFGAQHQFRSFKAVEATSGFMVEVHNAAMSNGVKYQPNIVLINAAGTSDASRNINISGIGHRMNVLLDDLYREIPGDGRVDNCVIEDNLDIRCWRNGGHGPGCTQTTAAATRGRLAGAAKLKGDGTRHCNMRSGPGTRPVQDYLWIDSVGKIRIFESKGGTRRG</sequence>